<dbReference type="EMBL" id="KI912110">
    <property type="protein sequence ID" value="ETS85111.1"/>
    <property type="molecule type" value="Genomic_DNA"/>
</dbReference>
<gene>
    <name evidence="2" type="ORF">PFICI_03136</name>
</gene>
<proteinExistence type="predicted"/>
<protein>
    <recommendedName>
        <fullName evidence="1">FAD/NAD(P)-binding domain-containing protein</fullName>
    </recommendedName>
</protein>
<dbReference type="PRINTS" id="PR00368">
    <property type="entry name" value="FADPNR"/>
</dbReference>
<dbReference type="GO" id="GO:0005737">
    <property type="term" value="C:cytoplasm"/>
    <property type="evidence" value="ECO:0007669"/>
    <property type="project" value="TreeGrafter"/>
</dbReference>
<dbReference type="PANTHER" id="PTHR43735">
    <property type="entry name" value="APOPTOSIS-INDUCING FACTOR 1"/>
    <property type="match status" value="1"/>
</dbReference>
<dbReference type="GeneID" id="19268149"/>
<dbReference type="OrthoDB" id="202203at2759"/>
<dbReference type="GO" id="GO:0004174">
    <property type="term" value="F:electron-transferring-flavoprotein dehydrogenase activity"/>
    <property type="evidence" value="ECO:0007669"/>
    <property type="project" value="TreeGrafter"/>
</dbReference>
<name>W3XIP7_PESFW</name>
<dbReference type="InterPro" id="IPR023753">
    <property type="entry name" value="FAD/NAD-binding_dom"/>
</dbReference>
<organism evidence="2 3">
    <name type="scientific">Pestalotiopsis fici (strain W106-1 / CGMCC3.15140)</name>
    <dbReference type="NCBI Taxonomy" id="1229662"/>
    <lineage>
        <taxon>Eukaryota</taxon>
        <taxon>Fungi</taxon>
        <taxon>Dikarya</taxon>
        <taxon>Ascomycota</taxon>
        <taxon>Pezizomycotina</taxon>
        <taxon>Sordariomycetes</taxon>
        <taxon>Xylariomycetidae</taxon>
        <taxon>Amphisphaeriales</taxon>
        <taxon>Sporocadaceae</taxon>
        <taxon>Pestalotiopsis</taxon>
    </lineage>
</organism>
<dbReference type="FunCoup" id="W3XIP7">
    <property type="interactions" value="393"/>
</dbReference>
<dbReference type="InterPro" id="IPR036188">
    <property type="entry name" value="FAD/NAD-bd_sf"/>
</dbReference>
<accession>W3XIP7</accession>
<dbReference type="Proteomes" id="UP000030651">
    <property type="component" value="Unassembled WGS sequence"/>
</dbReference>
<dbReference type="Gene3D" id="3.50.50.100">
    <property type="match status" value="1"/>
</dbReference>
<sequence>MASDKLTLIRKALQLFFPMMGKMAIQRIAAVYHGWTWRYRADAKNVVVVGGSFAGIQLVKRLSETLPTGYKVIWIEKNSHLNYSFVFPRFSVLTEHEHMAFIPYDGIGRGAPTGIVTHIQDTVVDVSGEQVLLASGEAIDYSYLAIATGSSQPLPVQVRSTEREDACYELRGVQQAIKSSQRIAIVGGGAVGVQLSSDIKDFYPDKEVTLVHSRDNVMNHFGKRLQDYALDALRNELGVRVLLNERPEMPAQGNFARSATLAFSDGRKEDFDLIIGCTGQRPNSAILTSYLPSAISKETSRILVDPTLQVWPQDTPISHNLPIFAFGDVAEHGGPKMARAGFMQADIVVGNILDMINGRVPSQIYKPKWFLENAIKLTLGKSHKAIYAMDSDGSDVLIPDRKSTALDLGIKHAWGQVGADFKLAGAPLAEQSGKDR</sequence>
<dbReference type="OMA" id="GHEHLAF"/>
<dbReference type="RefSeq" id="XP_007829908.1">
    <property type="nucleotide sequence ID" value="XM_007831717.1"/>
</dbReference>
<dbReference type="KEGG" id="pfy:PFICI_03136"/>
<evidence type="ECO:0000313" key="3">
    <source>
        <dbReference type="Proteomes" id="UP000030651"/>
    </source>
</evidence>
<dbReference type="STRING" id="1229662.W3XIP7"/>
<dbReference type="HOGENOM" id="CLU_019845_0_0_1"/>
<dbReference type="SUPFAM" id="SSF51905">
    <property type="entry name" value="FAD/NAD(P)-binding domain"/>
    <property type="match status" value="1"/>
</dbReference>
<dbReference type="PANTHER" id="PTHR43735:SF5">
    <property type="entry name" value="FAD_NAD(P)-BINDING DOMAIN-CONTAINING PROTEIN"/>
    <property type="match status" value="1"/>
</dbReference>
<dbReference type="AlphaFoldDB" id="W3XIP7"/>
<dbReference type="GO" id="GO:0050660">
    <property type="term" value="F:flavin adenine dinucleotide binding"/>
    <property type="evidence" value="ECO:0007669"/>
    <property type="project" value="TreeGrafter"/>
</dbReference>
<dbReference type="Pfam" id="PF07992">
    <property type="entry name" value="Pyr_redox_2"/>
    <property type="match status" value="1"/>
</dbReference>
<evidence type="ECO:0000313" key="2">
    <source>
        <dbReference type="EMBL" id="ETS85111.1"/>
    </source>
</evidence>
<dbReference type="eggNOG" id="KOG2495">
    <property type="taxonomic scope" value="Eukaryota"/>
</dbReference>
<dbReference type="InParanoid" id="W3XIP7"/>
<feature type="domain" description="FAD/NAD(P)-binding" evidence="1">
    <location>
        <begin position="45"/>
        <end position="345"/>
    </location>
</feature>
<reference evidence="3" key="1">
    <citation type="journal article" date="2015" name="BMC Genomics">
        <title>Genomic and transcriptomic analysis of the endophytic fungus Pestalotiopsis fici reveals its lifestyle and high potential for synthesis of natural products.</title>
        <authorList>
            <person name="Wang X."/>
            <person name="Zhang X."/>
            <person name="Liu L."/>
            <person name="Xiang M."/>
            <person name="Wang W."/>
            <person name="Sun X."/>
            <person name="Che Y."/>
            <person name="Guo L."/>
            <person name="Liu G."/>
            <person name="Guo L."/>
            <person name="Wang C."/>
            <person name="Yin W.B."/>
            <person name="Stadler M."/>
            <person name="Zhang X."/>
            <person name="Liu X."/>
        </authorList>
    </citation>
    <scope>NUCLEOTIDE SEQUENCE [LARGE SCALE GENOMIC DNA]</scope>
    <source>
        <strain evidence="3">W106-1 / CGMCC3.15140</strain>
    </source>
</reference>
<keyword evidence="3" id="KW-1185">Reference proteome</keyword>
<evidence type="ECO:0000259" key="1">
    <source>
        <dbReference type="Pfam" id="PF07992"/>
    </source>
</evidence>